<gene>
    <name evidence="8" type="ORF">S03H2_07880</name>
</gene>
<evidence type="ECO:0000256" key="5">
    <source>
        <dbReference type="ARBA" id="ARBA00022967"/>
    </source>
</evidence>
<dbReference type="InterPro" id="IPR003439">
    <property type="entry name" value="ABC_transporter-like_ATP-bd"/>
</dbReference>
<reference evidence="8" key="1">
    <citation type="journal article" date="2014" name="Front. Microbiol.">
        <title>High frequency of phylogenetically diverse reductive dehalogenase-homologous genes in deep subseafloor sedimentary metagenomes.</title>
        <authorList>
            <person name="Kawai M."/>
            <person name="Futagami T."/>
            <person name="Toyoda A."/>
            <person name="Takaki Y."/>
            <person name="Nishi S."/>
            <person name="Hori S."/>
            <person name="Arai W."/>
            <person name="Tsubouchi T."/>
            <person name="Morono Y."/>
            <person name="Uchiyama I."/>
            <person name="Ito T."/>
            <person name="Fujiyama A."/>
            <person name="Inagaki F."/>
            <person name="Takami H."/>
        </authorList>
    </citation>
    <scope>NUCLEOTIDE SEQUENCE</scope>
    <source>
        <strain evidence="8">Expedition CK06-06</strain>
    </source>
</reference>
<organism evidence="8">
    <name type="scientific">marine sediment metagenome</name>
    <dbReference type="NCBI Taxonomy" id="412755"/>
    <lineage>
        <taxon>unclassified sequences</taxon>
        <taxon>metagenomes</taxon>
        <taxon>ecological metagenomes</taxon>
    </lineage>
</organism>
<feature type="domain" description="ABC transporter" evidence="7">
    <location>
        <begin position="24"/>
        <end position="72"/>
    </location>
</feature>
<dbReference type="PANTHER" id="PTHR43297:SF14">
    <property type="entry name" value="ATPASE AAA-TYPE CORE DOMAIN-CONTAINING PROTEIN"/>
    <property type="match status" value="1"/>
</dbReference>
<dbReference type="GO" id="GO:0016887">
    <property type="term" value="F:ATP hydrolysis activity"/>
    <property type="evidence" value="ECO:0007669"/>
    <property type="project" value="InterPro"/>
</dbReference>
<name>X1E0B4_9ZZZZ</name>
<dbReference type="GO" id="GO:0005524">
    <property type="term" value="F:ATP binding"/>
    <property type="evidence" value="ECO:0007669"/>
    <property type="project" value="InterPro"/>
</dbReference>
<dbReference type="Gene3D" id="3.40.50.300">
    <property type="entry name" value="P-loop containing nucleotide triphosphate hydrolases"/>
    <property type="match status" value="1"/>
</dbReference>
<comment type="subcellular location">
    <subcellularLocation>
        <location evidence="1">Membrane</location>
    </subcellularLocation>
</comment>
<evidence type="ECO:0000259" key="7">
    <source>
        <dbReference type="Pfam" id="PF00005"/>
    </source>
</evidence>
<proteinExistence type="predicted"/>
<evidence type="ECO:0000256" key="6">
    <source>
        <dbReference type="ARBA" id="ARBA00023136"/>
    </source>
</evidence>
<dbReference type="Pfam" id="PF00005">
    <property type="entry name" value="ABC_tran"/>
    <property type="match status" value="1"/>
</dbReference>
<keyword evidence="4" id="KW-0997">Cell inner membrane</keyword>
<keyword evidence="2" id="KW-0813">Transport</keyword>
<accession>X1E0B4</accession>
<comment type="caution">
    <text evidence="8">The sequence shown here is derived from an EMBL/GenBank/DDBJ whole genome shotgun (WGS) entry which is preliminary data.</text>
</comment>
<dbReference type="AlphaFoldDB" id="X1E0B4"/>
<evidence type="ECO:0000256" key="1">
    <source>
        <dbReference type="ARBA" id="ARBA00004370"/>
    </source>
</evidence>
<evidence type="ECO:0000313" key="8">
    <source>
        <dbReference type="EMBL" id="GAH26716.1"/>
    </source>
</evidence>
<dbReference type="GO" id="GO:0016020">
    <property type="term" value="C:membrane"/>
    <property type="evidence" value="ECO:0007669"/>
    <property type="project" value="UniProtKB-SubCell"/>
</dbReference>
<keyword evidence="6" id="KW-0472">Membrane</keyword>
<evidence type="ECO:0000256" key="3">
    <source>
        <dbReference type="ARBA" id="ARBA00022475"/>
    </source>
</evidence>
<feature type="non-terminal residue" evidence="8">
    <location>
        <position position="75"/>
    </location>
</feature>
<dbReference type="EMBL" id="BARU01003723">
    <property type="protein sequence ID" value="GAH26716.1"/>
    <property type="molecule type" value="Genomic_DNA"/>
</dbReference>
<dbReference type="PANTHER" id="PTHR43297">
    <property type="entry name" value="OLIGOPEPTIDE TRANSPORT ATP-BINDING PROTEIN APPD"/>
    <property type="match status" value="1"/>
</dbReference>
<sequence length="75" mass="8338">MPKLLEVEDLKMNFYTYEGMVQALDGINLNVREGEILGLVGETGCGKSVTALSILRLIRPPGKIEKGKVIFRMKD</sequence>
<evidence type="ECO:0000256" key="2">
    <source>
        <dbReference type="ARBA" id="ARBA00022448"/>
    </source>
</evidence>
<keyword evidence="5" id="KW-1278">Translocase</keyword>
<dbReference type="InterPro" id="IPR050388">
    <property type="entry name" value="ABC_Ni/Peptide_Import"/>
</dbReference>
<evidence type="ECO:0000256" key="4">
    <source>
        <dbReference type="ARBA" id="ARBA00022519"/>
    </source>
</evidence>
<dbReference type="SUPFAM" id="SSF52540">
    <property type="entry name" value="P-loop containing nucleoside triphosphate hydrolases"/>
    <property type="match status" value="1"/>
</dbReference>
<keyword evidence="3" id="KW-1003">Cell membrane</keyword>
<protein>
    <recommendedName>
        <fullName evidence="7">ABC transporter domain-containing protein</fullName>
    </recommendedName>
</protein>
<dbReference type="InterPro" id="IPR027417">
    <property type="entry name" value="P-loop_NTPase"/>
</dbReference>